<dbReference type="InterPro" id="IPR002313">
    <property type="entry name" value="Lys-tRNA-ligase_II"/>
</dbReference>
<dbReference type="PANTHER" id="PTHR42918">
    <property type="entry name" value="LYSYL-TRNA SYNTHETASE"/>
    <property type="match status" value="1"/>
</dbReference>
<evidence type="ECO:0000256" key="7">
    <source>
        <dbReference type="ARBA" id="ARBA00023146"/>
    </source>
</evidence>
<evidence type="ECO:0000256" key="1">
    <source>
        <dbReference type="ARBA" id="ARBA00008226"/>
    </source>
</evidence>
<keyword evidence="4" id="KW-0547">Nucleotide-binding</keyword>
<feature type="domain" description="Aminoacyl-transfer RNA synthetases class-II family profile" evidence="11">
    <location>
        <begin position="256"/>
        <end position="585"/>
    </location>
</feature>
<keyword evidence="3 12" id="KW-0436">Ligase</keyword>
<evidence type="ECO:0000256" key="6">
    <source>
        <dbReference type="ARBA" id="ARBA00022917"/>
    </source>
</evidence>
<proteinExistence type="inferred from homology"/>
<evidence type="ECO:0000313" key="13">
    <source>
        <dbReference type="Proteomes" id="UP001642464"/>
    </source>
</evidence>
<dbReference type="SUPFAM" id="SSF55681">
    <property type="entry name" value="Class II aaRS and biotin synthetases"/>
    <property type="match status" value="1"/>
</dbReference>
<evidence type="ECO:0000256" key="9">
    <source>
        <dbReference type="ARBA" id="ARBA00048573"/>
    </source>
</evidence>
<dbReference type="EC" id="6.1.1.6" evidence="2 10"/>
<dbReference type="SUPFAM" id="SSF50249">
    <property type="entry name" value="Nucleic acid-binding proteins"/>
    <property type="match status" value="1"/>
</dbReference>
<evidence type="ECO:0000256" key="10">
    <source>
        <dbReference type="RuleBase" id="RU003748"/>
    </source>
</evidence>
<dbReference type="Proteomes" id="UP001642464">
    <property type="component" value="Unassembled WGS sequence"/>
</dbReference>
<evidence type="ECO:0000259" key="11">
    <source>
        <dbReference type="PROSITE" id="PS50862"/>
    </source>
</evidence>
<dbReference type="NCBIfam" id="TIGR00499">
    <property type="entry name" value="lysS_bact"/>
    <property type="match status" value="1"/>
</dbReference>
<dbReference type="InterPro" id="IPR012340">
    <property type="entry name" value="NA-bd_OB-fold"/>
</dbReference>
<dbReference type="InterPro" id="IPR004365">
    <property type="entry name" value="NA-bd_OB_tRNA"/>
</dbReference>
<dbReference type="HAMAP" id="MF_00252">
    <property type="entry name" value="Lys_tRNA_synth_class2"/>
    <property type="match status" value="1"/>
</dbReference>
<sequence length="589" mass="66370">ATCSVFVHSLACCTAQRPTAQMGSRTPGVATVLFMLVALQRCRPPLLFSFRPPIVRLAAQPWTGPDARRAAHIPLAKAAKQTEEAVIDPTAYRENRIRQLKEAGVEAYPHVWGVNASLANLIAEYSSLEDGARIDEVEVRIAGRVKSLRSSGAKLKFYDLAEGEDRIQVMCSPQMHEGDDFKEVHASIHRGDIIGVRGVVGKSKRGELSVFPREVKLLSPCLHMLPKEYSGLKDQETRYRKRYLDLMVNEDVRKTFRLRSAVTNFIRRYLQERGFLEVETPMMNTIAGGASAKPFITKHNELDMDLYMRIAPELYLKMLVIGGLDRVFEIGRNFRNEGIDLTHNPEFTTCEFYMAYADYEQMMNITEELISSMVLDLTGGYVIQYHPHGPDKDAVEIDFTPPWPRVSMVEEIEKQTGKALPRSFEADSAREVLDDLVKSLKLECPPPRTAPRLLDKLCGHFIEDRIVNPTFITEHPQVMSPLAKWHRSKEGLTERFEMFVMGKELCNAYTELNDPEKQLACFQEQALAKSQGDEEAQTVDEGFVTALEHGLPPTGGCGCGIDRLVMLLADKNNIKEVILFPAMKPQPID</sequence>
<dbReference type="CDD" id="cd04322">
    <property type="entry name" value="LysRS_N"/>
    <property type="match status" value="1"/>
</dbReference>
<feature type="non-terminal residue" evidence="12">
    <location>
        <position position="1"/>
    </location>
</feature>
<accession>A0ABP0PR30</accession>
<name>A0ABP0PR30_9DINO</name>
<reference evidence="12 13" key="1">
    <citation type="submission" date="2024-02" db="EMBL/GenBank/DDBJ databases">
        <authorList>
            <person name="Chen Y."/>
            <person name="Shah S."/>
            <person name="Dougan E. K."/>
            <person name="Thang M."/>
            <person name="Chan C."/>
        </authorList>
    </citation>
    <scope>NUCLEOTIDE SEQUENCE [LARGE SCALE GENOMIC DNA]</scope>
</reference>
<keyword evidence="13" id="KW-1185">Reference proteome</keyword>
<dbReference type="CDD" id="cd00775">
    <property type="entry name" value="LysRS_core"/>
    <property type="match status" value="1"/>
</dbReference>
<dbReference type="PROSITE" id="PS50862">
    <property type="entry name" value="AA_TRNA_LIGASE_II"/>
    <property type="match status" value="1"/>
</dbReference>
<dbReference type="PRINTS" id="PR00982">
    <property type="entry name" value="TRNASYNTHLYS"/>
</dbReference>
<dbReference type="Gene3D" id="2.40.50.140">
    <property type="entry name" value="Nucleic acid-binding proteins"/>
    <property type="match status" value="1"/>
</dbReference>
<keyword evidence="5" id="KW-0067">ATP-binding</keyword>
<organism evidence="12 13">
    <name type="scientific">Durusdinium trenchii</name>
    <dbReference type="NCBI Taxonomy" id="1381693"/>
    <lineage>
        <taxon>Eukaryota</taxon>
        <taxon>Sar</taxon>
        <taxon>Alveolata</taxon>
        <taxon>Dinophyceae</taxon>
        <taxon>Suessiales</taxon>
        <taxon>Symbiodiniaceae</taxon>
        <taxon>Durusdinium</taxon>
    </lineage>
</organism>
<dbReference type="EMBL" id="CAXAMM010038258">
    <property type="protein sequence ID" value="CAK9078344.1"/>
    <property type="molecule type" value="Genomic_DNA"/>
</dbReference>
<evidence type="ECO:0000256" key="3">
    <source>
        <dbReference type="ARBA" id="ARBA00022598"/>
    </source>
</evidence>
<gene>
    <name evidence="12" type="ORF">SCF082_LOCUS37476</name>
</gene>
<comment type="caution">
    <text evidence="12">The sequence shown here is derived from an EMBL/GenBank/DDBJ whole genome shotgun (WGS) entry which is preliminary data.</text>
</comment>
<dbReference type="InterPro" id="IPR004364">
    <property type="entry name" value="Aa-tRNA-synt_II"/>
</dbReference>
<dbReference type="InterPro" id="IPR006195">
    <property type="entry name" value="aa-tRNA-synth_II"/>
</dbReference>
<keyword evidence="7" id="KW-0030">Aminoacyl-tRNA synthetase</keyword>
<evidence type="ECO:0000256" key="4">
    <source>
        <dbReference type="ARBA" id="ARBA00022741"/>
    </source>
</evidence>
<dbReference type="Gene3D" id="3.30.930.10">
    <property type="entry name" value="Bira Bifunctional Protein, Domain 2"/>
    <property type="match status" value="1"/>
</dbReference>
<dbReference type="GO" id="GO:0016874">
    <property type="term" value="F:ligase activity"/>
    <property type="evidence" value="ECO:0007669"/>
    <property type="project" value="UniProtKB-KW"/>
</dbReference>
<dbReference type="InterPro" id="IPR018149">
    <property type="entry name" value="Lys-tRNA-synth_II_C"/>
</dbReference>
<keyword evidence="6" id="KW-0648">Protein biosynthesis</keyword>
<dbReference type="PIRSF" id="PIRSF039101">
    <property type="entry name" value="LysRS2"/>
    <property type="match status" value="1"/>
</dbReference>
<dbReference type="PANTHER" id="PTHR42918:SF9">
    <property type="entry name" value="LYSINE--TRNA LIGASE"/>
    <property type="match status" value="1"/>
</dbReference>
<evidence type="ECO:0000256" key="8">
    <source>
        <dbReference type="ARBA" id="ARBA00030563"/>
    </source>
</evidence>
<dbReference type="Pfam" id="PF01336">
    <property type="entry name" value="tRNA_anti-codon"/>
    <property type="match status" value="1"/>
</dbReference>
<evidence type="ECO:0000256" key="2">
    <source>
        <dbReference type="ARBA" id="ARBA00013166"/>
    </source>
</evidence>
<dbReference type="InterPro" id="IPR034762">
    <property type="entry name" value="Lys-tRNA-ligase_II_bac/euk"/>
</dbReference>
<protein>
    <recommendedName>
        <fullName evidence="2 10">Lysine--tRNA ligase</fullName>
        <ecNumber evidence="2 10">6.1.1.6</ecNumber>
    </recommendedName>
    <alternativeName>
        <fullName evidence="8 10">Lysyl-tRNA synthetase</fullName>
    </alternativeName>
</protein>
<comment type="catalytic activity">
    <reaction evidence="9 10">
        <text>tRNA(Lys) + L-lysine + ATP = L-lysyl-tRNA(Lys) + AMP + diphosphate</text>
        <dbReference type="Rhea" id="RHEA:20792"/>
        <dbReference type="Rhea" id="RHEA-COMP:9696"/>
        <dbReference type="Rhea" id="RHEA-COMP:9697"/>
        <dbReference type="ChEBI" id="CHEBI:30616"/>
        <dbReference type="ChEBI" id="CHEBI:32551"/>
        <dbReference type="ChEBI" id="CHEBI:33019"/>
        <dbReference type="ChEBI" id="CHEBI:78442"/>
        <dbReference type="ChEBI" id="CHEBI:78529"/>
        <dbReference type="ChEBI" id="CHEBI:456215"/>
        <dbReference type="EC" id="6.1.1.6"/>
    </reaction>
</comment>
<dbReference type="InterPro" id="IPR045864">
    <property type="entry name" value="aa-tRNA-synth_II/BPL/LPL"/>
</dbReference>
<comment type="similarity">
    <text evidence="1">Belongs to the class-II aminoacyl-tRNA synthetase family.</text>
</comment>
<dbReference type="NCBIfam" id="NF001756">
    <property type="entry name" value="PRK00484.1"/>
    <property type="match status" value="1"/>
</dbReference>
<dbReference type="InterPro" id="IPR044136">
    <property type="entry name" value="Lys-tRNA-ligase_II_N"/>
</dbReference>
<evidence type="ECO:0000313" key="12">
    <source>
        <dbReference type="EMBL" id="CAK9078344.1"/>
    </source>
</evidence>
<evidence type="ECO:0000256" key="5">
    <source>
        <dbReference type="ARBA" id="ARBA00022840"/>
    </source>
</evidence>
<dbReference type="Pfam" id="PF00152">
    <property type="entry name" value="tRNA-synt_2"/>
    <property type="match status" value="1"/>
</dbReference>